<dbReference type="InterPro" id="IPR011009">
    <property type="entry name" value="Kinase-like_dom_sf"/>
</dbReference>
<sequence length="275" mass="29858">MAVGGGPDGRAVATSSPDQVATPARAAPGGPVRELLRLWGDIEVVGRLGGGHRNEVLEVRRDGERLVARRSRRSAAALDWELDLLDFLAGHGFTVPAVVPAPDGRRHVRGVVVQRWLPGRPPGDDDWSRVAGELARLHALTRDWPQRPGFRSTAELLHRVRGGDVDLTAMPPTAVAACRRAWRRLADVPRAVVHGDPCPANIRVTGHGVGFLDWDESRVDHITLDLADFPVPVLAEPYLTTTRAALDAWEAANGWSLEPSYARDRLARLTAADGE</sequence>
<feature type="region of interest" description="Disordered" evidence="1">
    <location>
        <begin position="1"/>
        <end position="27"/>
    </location>
</feature>
<reference evidence="3 4" key="1">
    <citation type="submission" date="2015-10" db="EMBL/GenBank/DDBJ databases">
        <title>Draft genome sequence of pyrrolomycin-producing Streptomyces vitaminophilus.</title>
        <authorList>
            <person name="Graham D.E."/>
            <person name="Mahan K.M."/>
            <person name="Klingeman D.M."/>
            <person name="Hettich R.L."/>
            <person name="Parry R.J."/>
        </authorList>
    </citation>
    <scope>NUCLEOTIDE SEQUENCE [LARGE SCALE GENOMIC DNA]</scope>
    <source>
        <strain evidence="3 4">ATCC 31673</strain>
    </source>
</reference>
<accession>A0A0T6LTE7</accession>
<dbReference type="STRING" id="76728.AQ490_21520"/>
<dbReference type="eggNOG" id="COG2334">
    <property type="taxonomic scope" value="Bacteria"/>
</dbReference>
<dbReference type="Pfam" id="PF01636">
    <property type="entry name" value="APH"/>
    <property type="match status" value="1"/>
</dbReference>
<evidence type="ECO:0000256" key="1">
    <source>
        <dbReference type="SAM" id="MobiDB-lite"/>
    </source>
</evidence>
<dbReference type="EMBL" id="LLZU01000014">
    <property type="protein sequence ID" value="KRV49185.1"/>
    <property type="molecule type" value="Genomic_DNA"/>
</dbReference>
<protein>
    <recommendedName>
        <fullName evidence="2">Aminoglycoside phosphotransferase domain-containing protein</fullName>
    </recommendedName>
</protein>
<dbReference type="InterPro" id="IPR002575">
    <property type="entry name" value="Aminoglycoside_PTrfase"/>
</dbReference>
<organism evidence="3 4">
    <name type="scientific">Wenjunlia vitaminophila</name>
    <name type="common">Streptomyces vitaminophilus</name>
    <dbReference type="NCBI Taxonomy" id="76728"/>
    <lineage>
        <taxon>Bacteria</taxon>
        <taxon>Bacillati</taxon>
        <taxon>Actinomycetota</taxon>
        <taxon>Actinomycetes</taxon>
        <taxon>Kitasatosporales</taxon>
        <taxon>Streptomycetaceae</taxon>
        <taxon>Wenjunlia</taxon>
    </lineage>
</organism>
<dbReference type="SUPFAM" id="SSF56112">
    <property type="entry name" value="Protein kinase-like (PK-like)"/>
    <property type="match status" value="1"/>
</dbReference>
<dbReference type="Proteomes" id="UP000050867">
    <property type="component" value="Unassembled WGS sequence"/>
</dbReference>
<evidence type="ECO:0000259" key="2">
    <source>
        <dbReference type="Pfam" id="PF01636"/>
    </source>
</evidence>
<dbReference type="AlphaFoldDB" id="A0A0T6LTE7"/>
<comment type="caution">
    <text evidence="3">The sequence shown here is derived from an EMBL/GenBank/DDBJ whole genome shotgun (WGS) entry which is preliminary data.</text>
</comment>
<name>A0A0T6LTE7_WENVI</name>
<gene>
    <name evidence="3" type="ORF">AQ490_21520</name>
</gene>
<keyword evidence="4" id="KW-1185">Reference proteome</keyword>
<proteinExistence type="predicted"/>
<feature type="domain" description="Aminoglycoside phosphotransferase" evidence="2">
    <location>
        <begin position="47"/>
        <end position="252"/>
    </location>
</feature>
<evidence type="ECO:0000313" key="4">
    <source>
        <dbReference type="Proteomes" id="UP000050867"/>
    </source>
</evidence>
<evidence type="ECO:0000313" key="3">
    <source>
        <dbReference type="EMBL" id="KRV49185.1"/>
    </source>
</evidence>
<dbReference type="Gene3D" id="3.90.1200.10">
    <property type="match status" value="1"/>
</dbReference>